<keyword evidence="2" id="KW-0732">Signal</keyword>
<reference evidence="3 4" key="1">
    <citation type="submission" date="2014-09" db="EMBL/GenBank/DDBJ databases">
        <authorList>
            <person name="Chan K.-G."/>
        </authorList>
    </citation>
    <scope>NUCLEOTIDE SEQUENCE [LARGE SCALE GENOMIC DNA]</scope>
    <source>
        <strain evidence="3 4">ND07</strain>
    </source>
</reference>
<dbReference type="Proteomes" id="UP000029493">
    <property type="component" value="Chromosome"/>
</dbReference>
<keyword evidence="4" id="KW-1185">Reference proteome</keyword>
<dbReference type="eggNOG" id="ENOG5032VAV">
    <property type="taxonomic scope" value="Bacteria"/>
</dbReference>
<feature type="signal peptide" evidence="2">
    <location>
        <begin position="1"/>
        <end position="24"/>
    </location>
</feature>
<gene>
    <name evidence="3" type="ORF">LK03_07500</name>
</gene>
<dbReference type="GO" id="GO:0016746">
    <property type="term" value="F:acyltransferase activity"/>
    <property type="evidence" value="ECO:0007669"/>
    <property type="project" value="UniProtKB-KW"/>
</dbReference>
<keyword evidence="3" id="KW-0012">Acyltransferase</keyword>
<dbReference type="Gene3D" id="3.40.50.1820">
    <property type="entry name" value="alpha/beta hydrolase"/>
    <property type="match status" value="1"/>
</dbReference>
<name>A0A089YBG4_9PSED</name>
<dbReference type="STRING" id="157783.LK03_07500"/>
<dbReference type="AlphaFoldDB" id="A0A089YBG4"/>
<dbReference type="InterPro" id="IPR029058">
    <property type="entry name" value="AB_hydrolase_fold"/>
</dbReference>
<dbReference type="RefSeq" id="WP_038411753.1">
    <property type="nucleotide sequence ID" value="NZ_CP009455.1"/>
</dbReference>
<feature type="compositionally biased region" description="Acidic residues" evidence="1">
    <location>
        <begin position="176"/>
        <end position="185"/>
    </location>
</feature>
<evidence type="ECO:0000313" key="4">
    <source>
        <dbReference type="Proteomes" id="UP000029493"/>
    </source>
</evidence>
<dbReference type="EMBL" id="CP009455">
    <property type="protein sequence ID" value="AIR89128.1"/>
    <property type="molecule type" value="Genomic_DNA"/>
</dbReference>
<dbReference type="OrthoDB" id="6193602at2"/>
<feature type="chain" id="PRO_5001852133" evidence="2">
    <location>
        <begin position="25"/>
        <end position="331"/>
    </location>
</feature>
<evidence type="ECO:0000256" key="2">
    <source>
        <dbReference type="SAM" id="SignalP"/>
    </source>
</evidence>
<evidence type="ECO:0000313" key="3">
    <source>
        <dbReference type="EMBL" id="AIR89128.1"/>
    </source>
</evidence>
<dbReference type="InterPro" id="IPR022529">
    <property type="entry name" value="DUF3530"/>
</dbReference>
<dbReference type="SUPFAM" id="SSF53474">
    <property type="entry name" value="alpha/beta-Hydrolases"/>
    <property type="match status" value="1"/>
</dbReference>
<keyword evidence="3" id="KW-0808">Transferase</keyword>
<dbReference type="KEGG" id="psw:LK03_07500"/>
<dbReference type="Pfam" id="PF12048">
    <property type="entry name" value="DUF3530"/>
    <property type="match status" value="1"/>
</dbReference>
<sequence>MVSLYRNSLVAICLASALPLAAQATDAPAPAADPAAASAPTPRPPLADRSADEALALQRRVPKEQQRSLEANGESFLALWKPANDTAPHGAVIIVPGAGENADWPIGVGPLRQKLPDAGWHSLSVTLPDLVADMPQARAATEPTPAAAPAGQTAPAKDTPDDANANVAQATSPDADTAEATDAEDATEHNDQADAERIFARLQAAISYAQQQNARSVVLLGQGSGAYWAARFVSEKQPPEVQKLVLVAAQTPARVEDGLPSLVPTLKVPTADIYYALRSPDKTAAEQRLQASKRVKDSQYRQLSLIATPGDSAAQQEQLFRRVKGWLVPQQ</sequence>
<dbReference type="GO" id="GO:0016787">
    <property type="term" value="F:hydrolase activity"/>
    <property type="evidence" value="ECO:0007669"/>
    <property type="project" value="UniProtKB-KW"/>
</dbReference>
<accession>A0A089YBG4</accession>
<feature type="compositionally biased region" description="Low complexity" evidence="1">
    <location>
        <begin position="137"/>
        <end position="156"/>
    </location>
</feature>
<organism evidence="3 4">
    <name type="scientific">Pseudomonas cremoricolorata</name>
    <dbReference type="NCBI Taxonomy" id="157783"/>
    <lineage>
        <taxon>Bacteria</taxon>
        <taxon>Pseudomonadati</taxon>
        <taxon>Pseudomonadota</taxon>
        <taxon>Gammaproteobacteria</taxon>
        <taxon>Pseudomonadales</taxon>
        <taxon>Pseudomonadaceae</taxon>
        <taxon>Pseudomonas</taxon>
    </lineage>
</organism>
<evidence type="ECO:0000256" key="1">
    <source>
        <dbReference type="SAM" id="MobiDB-lite"/>
    </source>
</evidence>
<feature type="region of interest" description="Disordered" evidence="1">
    <location>
        <begin position="137"/>
        <end position="190"/>
    </location>
</feature>
<keyword evidence="3" id="KW-0378">Hydrolase</keyword>
<proteinExistence type="predicted"/>
<protein>
    <submittedName>
        <fullName evidence="3">Hydrolase or acyltransferase</fullName>
    </submittedName>
</protein>